<dbReference type="Proteomes" id="UP000198518">
    <property type="component" value="Unassembled WGS sequence"/>
</dbReference>
<dbReference type="InterPro" id="IPR004843">
    <property type="entry name" value="Calcineurin-like_PHP"/>
</dbReference>
<dbReference type="SUPFAM" id="SSF56300">
    <property type="entry name" value="Metallo-dependent phosphatases"/>
    <property type="match status" value="1"/>
</dbReference>
<sequence length="325" mass="33427">MTPRGPVLARLNRPRAANTRLAVVADPHVADGHEGTWKVLHRTADRFAGALRDAAAVGADAVVVPGDLTRDGHPDEFERVDALLADSDVPVLAVPGNHDVPKATDSHETPPVAAFGDRYAGGGFPAVREVGGLTVVGVNTAGTGGRLTDTHEGDLTADQVARVDDALAEAGNAVVVGHHPLTGPAAHESPMPPAPLHPPMQSAGALAAVLDRHDVPLAVTGHNHWPSLSDLGDTWELAAPAACSLPPAMLVIDVTPTGTTVSLVPLADREGLEEAYLHATGGSERARAIADRVAAGHLDALPFVDCHGGPDTRQDADHARGGLVD</sequence>
<evidence type="ECO:0000256" key="1">
    <source>
        <dbReference type="ARBA" id="ARBA00022723"/>
    </source>
</evidence>
<dbReference type="AlphaFoldDB" id="A0A1I0QA83"/>
<evidence type="ECO:0000256" key="3">
    <source>
        <dbReference type="ARBA" id="ARBA00023004"/>
    </source>
</evidence>
<dbReference type="PANTHER" id="PTHR42988">
    <property type="entry name" value="PHOSPHOHYDROLASE"/>
    <property type="match status" value="1"/>
</dbReference>
<gene>
    <name evidence="6" type="ORF">SAMN04487945_2393</name>
</gene>
<comment type="similarity">
    <text evidence="4">Belongs to the cyclic nucleotide phosphodiesterase class-III family.</text>
</comment>
<accession>A0A1I0QA83</accession>
<dbReference type="InterPro" id="IPR050884">
    <property type="entry name" value="CNP_phosphodiesterase-III"/>
</dbReference>
<dbReference type="GO" id="GO:0016787">
    <property type="term" value="F:hydrolase activity"/>
    <property type="evidence" value="ECO:0007669"/>
    <property type="project" value="UniProtKB-KW"/>
</dbReference>
<dbReference type="PANTHER" id="PTHR42988:SF2">
    <property type="entry name" value="CYCLIC NUCLEOTIDE PHOSPHODIESTERASE CBUA0032-RELATED"/>
    <property type="match status" value="1"/>
</dbReference>
<keyword evidence="7" id="KW-1185">Reference proteome</keyword>
<keyword evidence="3" id="KW-0408">Iron</keyword>
<keyword evidence="2" id="KW-0378">Hydrolase</keyword>
<dbReference type="Pfam" id="PF00149">
    <property type="entry name" value="Metallophos"/>
    <property type="match status" value="1"/>
</dbReference>
<proteinExistence type="inferred from homology"/>
<dbReference type="RefSeq" id="WP_089669603.1">
    <property type="nucleotide sequence ID" value="NZ_FOJA01000001.1"/>
</dbReference>
<reference evidence="6 7" key="1">
    <citation type="submission" date="2016-10" db="EMBL/GenBank/DDBJ databases">
        <authorList>
            <person name="de Groot N.N."/>
        </authorList>
    </citation>
    <scope>NUCLEOTIDE SEQUENCE [LARGE SCALE GENOMIC DNA]</scope>
    <source>
        <strain evidence="6 7">CGMCC 1.5337</strain>
    </source>
</reference>
<evidence type="ECO:0000259" key="5">
    <source>
        <dbReference type="Pfam" id="PF00149"/>
    </source>
</evidence>
<evidence type="ECO:0000256" key="2">
    <source>
        <dbReference type="ARBA" id="ARBA00022801"/>
    </source>
</evidence>
<name>A0A1I0QA83_9EURY</name>
<dbReference type="STRING" id="355548.SAMN04487945_2393"/>
<dbReference type="GO" id="GO:0046872">
    <property type="term" value="F:metal ion binding"/>
    <property type="evidence" value="ECO:0007669"/>
    <property type="project" value="UniProtKB-KW"/>
</dbReference>
<dbReference type="OrthoDB" id="7513at2157"/>
<evidence type="ECO:0000256" key="4">
    <source>
        <dbReference type="ARBA" id="ARBA00025742"/>
    </source>
</evidence>
<dbReference type="EMBL" id="FOJA01000001">
    <property type="protein sequence ID" value="SEW23478.1"/>
    <property type="molecule type" value="Genomic_DNA"/>
</dbReference>
<organism evidence="6 7">
    <name type="scientific">Halobacterium jilantaiense</name>
    <dbReference type="NCBI Taxonomy" id="355548"/>
    <lineage>
        <taxon>Archaea</taxon>
        <taxon>Methanobacteriati</taxon>
        <taxon>Methanobacteriota</taxon>
        <taxon>Stenosarchaea group</taxon>
        <taxon>Halobacteria</taxon>
        <taxon>Halobacteriales</taxon>
        <taxon>Halobacteriaceae</taxon>
        <taxon>Halobacterium</taxon>
    </lineage>
</organism>
<evidence type="ECO:0000313" key="7">
    <source>
        <dbReference type="Proteomes" id="UP000198518"/>
    </source>
</evidence>
<protein>
    <submittedName>
        <fullName evidence="6">Calcineurin-like phosphoesterase</fullName>
    </submittedName>
</protein>
<feature type="domain" description="Calcineurin-like phosphoesterase" evidence="5">
    <location>
        <begin position="20"/>
        <end position="226"/>
    </location>
</feature>
<keyword evidence="1" id="KW-0479">Metal-binding</keyword>
<evidence type="ECO:0000313" key="6">
    <source>
        <dbReference type="EMBL" id="SEW23478.1"/>
    </source>
</evidence>
<dbReference type="InterPro" id="IPR029052">
    <property type="entry name" value="Metallo-depent_PP-like"/>
</dbReference>
<dbReference type="Gene3D" id="3.60.21.10">
    <property type="match status" value="1"/>
</dbReference>